<reference evidence="3 4" key="1">
    <citation type="journal article" date="2016" name="Nat. Commun.">
        <title>Thousands of microbial genomes shed light on interconnected biogeochemical processes in an aquifer system.</title>
        <authorList>
            <person name="Anantharaman K."/>
            <person name="Brown C.T."/>
            <person name="Hug L.A."/>
            <person name="Sharon I."/>
            <person name="Castelle C.J."/>
            <person name="Probst A.J."/>
            <person name="Thomas B.C."/>
            <person name="Singh A."/>
            <person name="Wilkins M.J."/>
            <person name="Karaoz U."/>
            <person name="Brodie E.L."/>
            <person name="Williams K.H."/>
            <person name="Hubbard S.S."/>
            <person name="Banfield J.F."/>
        </authorList>
    </citation>
    <scope>NUCLEOTIDE SEQUENCE [LARGE SCALE GENOMIC DNA]</scope>
</reference>
<dbReference type="CDD" id="cd03801">
    <property type="entry name" value="GT4_PimA-like"/>
    <property type="match status" value="1"/>
</dbReference>
<dbReference type="GO" id="GO:0016758">
    <property type="term" value="F:hexosyltransferase activity"/>
    <property type="evidence" value="ECO:0007669"/>
    <property type="project" value="TreeGrafter"/>
</dbReference>
<dbReference type="Pfam" id="PF13439">
    <property type="entry name" value="Glyco_transf_4"/>
    <property type="match status" value="1"/>
</dbReference>
<feature type="domain" description="Glycosyl transferase family 1" evidence="1">
    <location>
        <begin position="222"/>
        <end position="378"/>
    </location>
</feature>
<protein>
    <recommendedName>
        <fullName evidence="5">4-alpha-glucanotransferase</fullName>
    </recommendedName>
</protein>
<feature type="domain" description="Glycosyltransferase subfamily 4-like N-terminal" evidence="2">
    <location>
        <begin position="16"/>
        <end position="206"/>
    </location>
</feature>
<dbReference type="InterPro" id="IPR028098">
    <property type="entry name" value="Glyco_trans_4-like_N"/>
</dbReference>
<evidence type="ECO:0000259" key="2">
    <source>
        <dbReference type="Pfam" id="PF13439"/>
    </source>
</evidence>
<proteinExistence type="predicted"/>
<dbReference type="SUPFAM" id="SSF53756">
    <property type="entry name" value="UDP-Glycosyltransferase/glycogen phosphorylase"/>
    <property type="match status" value="1"/>
</dbReference>
<name>A0A1G2AB51_9BACT</name>
<evidence type="ECO:0000313" key="4">
    <source>
        <dbReference type="Proteomes" id="UP000178315"/>
    </source>
</evidence>
<dbReference type="PANTHER" id="PTHR45947">
    <property type="entry name" value="SULFOQUINOVOSYL TRANSFERASE SQD2"/>
    <property type="match status" value="1"/>
</dbReference>
<comment type="caution">
    <text evidence="3">The sequence shown here is derived from an EMBL/GenBank/DDBJ whole genome shotgun (WGS) entry which is preliminary data.</text>
</comment>
<dbReference type="PANTHER" id="PTHR45947:SF3">
    <property type="entry name" value="SULFOQUINOVOSYL TRANSFERASE SQD2"/>
    <property type="match status" value="1"/>
</dbReference>
<dbReference type="Pfam" id="PF00534">
    <property type="entry name" value="Glycos_transf_1"/>
    <property type="match status" value="1"/>
</dbReference>
<evidence type="ECO:0000313" key="3">
    <source>
        <dbReference type="EMBL" id="OGY74128.1"/>
    </source>
</evidence>
<dbReference type="Gene3D" id="3.40.50.2000">
    <property type="entry name" value="Glycogen Phosphorylase B"/>
    <property type="match status" value="2"/>
</dbReference>
<dbReference type="InterPro" id="IPR001296">
    <property type="entry name" value="Glyco_trans_1"/>
</dbReference>
<evidence type="ECO:0008006" key="5">
    <source>
        <dbReference type="Google" id="ProtNLM"/>
    </source>
</evidence>
<accession>A0A1G2AB51</accession>
<sequence>MKVLMFGWEFPPHNSGGLGVASAKLAYALTAEGIEVVFVLPRRIGIEKGPFKILFADETPVTFYEAQALSSGYVSSEQYKERRALLRDAQYGITLFDEVMRYAIRAKSIAKLERCDVVHAHDWLSFGAGITAKRVSKRPLVAHMHATEFDRTGGSNINEEVYMREKKGMESADRVVAVSSLTKRMIVDRYGIAEDAVDVVYNAADTHADRHETPDPVLQFKNATGKKMVLFVGRFTLQKGPDYFLRAADLVLKHDKNVFFVMAGSGDMEPQIIRLAAELGISGSLFFSGFVRGEELCSLYRAADVFVMPSVSEPFGITTLESLSHGTPVIISKQSGVSEVLNHALKVDFWDVEETANKIISVLRHKSLQDTLEEHGRREAAKYTWRDAAAKIIGIYERLLGRHRLFY</sequence>
<dbReference type="AlphaFoldDB" id="A0A1G2AB51"/>
<dbReference type="EMBL" id="MHJU01000003">
    <property type="protein sequence ID" value="OGY74128.1"/>
    <property type="molecule type" value="Genomic_DNA"/>
</dbReference>
<dbReference type="Proteomes" id="UP000178315">
    <property type="component" value="Unassembled WGS sequence"/>
</dbReference>
<evidence type="ECO:0000259" key="1">
    <source>
        <dbReference type="Pfam" id="PF00534"/>
    </source>
</evidence>
<organism evidence="3 4">
    <name type="scientific">Candidatus Jacksonbacteria bacterium RIFCSPLOWO2_02_FULL_44_20</name>
    <dbReference type="NCBI Taxonomy" id="1798460"/>
    <lineage>
        <taxon>Bacteria</taxon>
        <taxon>Candidatus Jacksoniibacteriota</taxon>
    </lineage>
</organism>
<dbReference type="InterPro" id="IPR050194">
    <property type="entry name" value="Glycosyltransferase_grp1"/>
</dbReference>
<gene>
    <name evidence="3" type="ORF">A3H61_04305</name>
</gene>